<evidence type="ECO:0000256" key="1">
    <source>
        <dbReference type="ARBA" id="ARBA00009437"/>
    </source>
</evidence>
<accession>A0A031JXG1</accession>
<proteinExistence type="inferred from homology"/>
<dbReference type="RefSeq" id="WP_036525414.1">
    <property type="nucleotide sequence ID" value="NZ_JFYZ01000008.1"/>
</dbReference>
<dbReference type="GO" id="GO:0003700">
    <property type="term" value="F:DNA-binding transcription factor activity"/>
    <property type="evidence" value="ECO:0007669"/>
    <property type="project" value="InterPro"/>
</dbReference>
<dbReference type="Pfam" id="PF00126">
    <property type="entry name" value="HTH_1"/>
    <property type="match status" value="1"/>
</dbReference>
<dbReference type="PATRIC" id="fig|158500.4.peg.1956"/>
<dbReference type="EMBL" id="JFYZ01000008">
    <property type="protein sequence ID" value="EZP82416.1"/>
    <property type="molecule type" value="Genomic_DNA"/>
</dbReference>
<dbReference type="InterPro" id="IPR036388">
    <property type="entry name" value="WH-like_DNA-bd_sf"/>
</dbReference>
<keyword evidence="3" id="KW-0238">DNA-binding</keyword>
<gene>
    <name evidence="6" type="ORF">BV97_01913</name>
</gene>
<sequence length="302" mass="32700">MMKLDGIAAFVATVEAGSISAASRRLGLAKSVVSERLAELERCLDARLIQRTTRKLSLTENGHSFLPRAQRILREVDEAAAELAARSGTLAGPLRLSAPVGFGTLHLGPALCTFLQEHREIEVSLELDDRFVDAAADGFDAVLRHGAVSDTRLIAKRLTSSRRLLVASQAYLEEYGHPRSLAELVHHRGILYANREGDWRFAAGDGWSVIRPKPGLRVNNGVVMKEAATAGLGIALLPTFFVHESVATGTLVTIDVGAKAEGAELFVTYARNHGASAKIAALTESLRRSFGDPPYWDRDIPE</sequence>
<feature type="domain" description="HTH lysR-type" evidence="5">
    <location>
        <begin position="2"/>
        <end position="59"/>
    </location>
</feature>
<dbReference type="InterPro" id="IPR036390">
    <property type="entry name" value="WH_DNA-bd_sf"/>
</dbReference>
<evidence type="ECO:0000256" key="2">
    <source>
        <dbReference type="ARBA" id="ARBA00023015"/>
    </source>
</evidence>
<dbReference type="Gene3D" id="1.10.10.10">
    <property type="entry name" value="Winged helix-like DNA-binding domain superfamily/Winged helix DNA-binding domain"/>
    <property type="match status" value="1"/>
</dbReference>
<protein>
    <submittedName>
        <fullName evidence="6">Putative LysR family transcriptional regulator</fullName>
    </submittedName>
</protein>
<dbReference type="SUPFAM" id="SSF46785">
    <property type="entry name" value="Winged helix' DNA-binding domain"/>
    <property type="match status" value="1"/>
</dbReference>
<dbReference type="InterPro" id="IPR000847">
    <property type="entry name" value="LysR_HTH_N"/>
</dbReference>
<evidence type="ECO:0000313" key="7">
    <source>
        <dbReference type="Proteomes" id="UP000024329"/>
    </source>
</evidence>
<dbReference type="SUPFAM" id="SSF53850">
    <property type="entry name" value="Periplasmic binding protein-like II"/>
    <property type="match status" value="1"/>
</dbReference>
<dbReference type="FunFam" id="1.10.10.10:FF:000001">
    <property type="entry name" value="LysR family transcriptional regulator"/>
    <property type="match status" value="1"/>
</dbReference>
<evidence type="ECO:0000256" key="4">
    <source>
        <dbReference type="ARBA" id="ARBA00023163"/>
    </source>
</evidence>
<dbReference type="PROSITE" id="PS50931">
    <property type="entry name" value="HTH_LYSR"/>
    <property type="match status" value="1"/>
</dbReference>
<organism evidence="6 7">
    <name type="scientific">Novosphingobium resinovorum</name>
    <dbReference type="NCBI Taxonomy" id="158500"/>
    <lineage>
        <taxon>Bacteria</taxon>
        <taxon>Pseudomonadati</taxon>
        <taxon>Pseudomonadota</taxon>
        <taxon>Alphaproteobacteria</taxon>
        <taxon>Sphingomonadales</taxon>
        <taxon>Sphingomonadaceae</taxon>
        <taxon>Novosphingobium</taxon>
    </lineage>
</organism>
<evidence type="ECO:0000256" key="3">
    <source>
        <dbReference type="ARBA" id="ARBA00023125"/>
    </source>
</evidence>
<dbReference type="PANTHER" id="PTHR30537:SF81">
    <property type="entry name" value="TRANSCRIPTIONAL REGULATOR-RELATED"/>
    <property type="match status" value="1"/>
</dbReference>
<dbReference type="AlphaFoldDB" id="A0A031JXG1"/>
<evidence type="ECO:0000313" key="6">
    <source>
        <dbReference type="EMBL" id="EZP82416.1"/>
    </source>
</evidence>
<reference evidence="6 7" key="1">
    <citation type="submission" date="2014-03" db="EMBL/GenBank/DDBJ databases">
        <title>Whole genome sequence of Novosphingobium resinovorum KF1.</title>
        <authorList>
            <person name="Gan H.M."/>
            <person name="Gan H.Y."/>
            <person name="Chew T.H."/>
            <person name="Savka M.A."/>
        </authorList>
    </citation>
    <scope>NUCLEOTIDE SEQUENCE [LARGE SCALE GENOMIC DNA]</scope>
    <source>
        <strain evidence="6 7">KF1</strain>
    </source>
</reference>
<name>A0A031JXG1_9SPHN</name>
<dbReference type="GO" id="GO:0043565">
    <property type="term" value="F:sequence-specific DNA binding"/>
    <property type="evidence" value="ECO:0007669"/>
    <property type="project" value="TreeGrafter"/>
</dbReference>
<dbReference type="PANTHER" id="PTHR30537">
    <property type="entry name" value="HTH-TYPE TRANSCRIPTIONAL REGULATOR"/>
    <property type="match status" value="1"/>
</dbReference>
<dbReference type="InterPro" id="IPR005119">
    <property type="entry name" value="LysR_subst-bd"/>
</dbReference>
<dbReference type="InterPro" id="IPR058163">
    <property type="entry name" value="LysR-type_TF_proteobact-type"/>
</dbReference>
<keyword evidence="4" id="KW-0804">Transcription</keyword>
<keyword evidence="2" id="KW-0805">Transcription regulation</keyword>
<dbReference type="Proteomes" id="UP000024329">
    <property type="component" value="Unassembled WGS sequence"/>
</dbReference>
<dbReference type="CDD" id="cd08422">
    <property type="entry name" value="PBP2_CrgA_like"/>
    <property type="match status" value="1"/>
</dbReference>
<dbReference type="Gene3D" id="3.40.190.290">
    <property type="match status" value="1"/>
</dbReference>
<dbReference type="Pfam" id="PF03466">
    <property type="entry name" value="LysR_substrate"/>
    <property type="match status" value="1"/>
</dbReference>
<comment type="similarity">
    <text evidence="1">Belongs to the LysR transcriptional regulatory family.</text>
</comment>
<dbReference type="GO" id="GO:0006351">
    <property type="term" value="P:DNA-templated transcription"/>
    <property type="evidence" value="ECO:0007669"/>
    <property type="project" value="TreeGrafter"/>
</dbReference>
<comment type="caution">
    <text evidence="6">The sequence shown here is derived from an EMBL/GenBank/DDBJ whole genome shotgun (WGS) entry which is preliminary data.</text>
</comment>
<evidence type="ECO:0000259" key="5">
    <source>
        <dbReference type="PROSITE" id="PS50931"/>
    </source>
</evidence>
<dbReference type="eggNOG" id="COG0583">
    <property type="taxonomic scope" value="Bacteria"/>
</dbReference>